<dbReference type="WBParaSite" id="HPLM_0000393201-mRNA-1">
    <property type="protein sequence ID" value="HPLM_0000393201-mRNA-1"/>
    <property type="gene ID" value="HPLM_0000393201"/>
</dbReference>
<sequence>MYTVPVAQGLIPQEFDPAANFCNYYFLRLCIGTGNLFLQLQESDQWLTVFGSIYWDEYETCKNDADYGNTTLVCDPSHRLANSTTEKLTDMLRKLQSRIGCECVDGCRRADGRDNFIGLLHVTNTKNTDDLKADMEREYAAAKLGNVTCDHGLLLVYLKDSQKKH</sequence>
<reference evidence="3" key="1">
    <citation type="submission" date="2017-02" db="UniProtKB">
        <authorList>
            <consortium name="WormBaseParasite"/>
        </authorList>
    </citation>
    <scope>IDENTIFICATION</scope>
</reference>
<keyword evidence="2" id="KW-1185">Reference proteome</keyword>
<organism evidence="3">
    <name type="scientific">Haemonchus placei</name>
    <name type="common">Barber's pole worm</name>
    <dbReference type="NCBI Taxonomy" id="6290"/>
    <lineage>
        <taxon>Eukaryota</taxon>
        <taxon>Metazoa</taxon>
        <taxon>Ecdysozoa</taxon>
        <taxon>Nematoda</taxon>
        <taxon>Chromadorea</taxon>
        <taxon>Rhabditida</taxon>
        <taxon>Rhabditina</taxon>
        <taxon>Rhabditomorpha</taxon>
        <taxon>Strongyloidea</taxon>
        <taxon>Trichostrongylidae</taxon>
        <taxon>Haemonchus</taxon>
    </lineage>
</organism>
<protein>
    <submittedName>
        <fullName evidence="1 3">Uncharacterized protein</fullName>
    </submittedName>
</protein>
<evidence type="ECO:0000313" key="1">
    <source>
        <dbReference type="EMBL" id="VDO22003.1"/>
    </source>
</evidence>
<dbReference type="Proteomes" id="UP000268014">
    <property type="component" value="Unassembled WGS sequence"/>
</dbReference>
<evidence type="ECO:0000313" key="3">
    <source>
        <dbReference type="WBParaSite" id="HPLM_0000393201-mRNA-1"/>
    </source>
</evidence>
<accession>A0A0N4W2H7</accession>
<dbReference type="OMA" id="RRIGCEC"/>
<name>A0A0N4W2H7_HAEPC</name>
<gene>
    <name evidence="1" type="ORF">HPLM_LOCUS3924</name>
</gene>
<dbReference type="Pfam" id="PF17175">
    <property type="entry name" value="MOLO1"/>
    <property type="match status" value="1"/>
</dbReference>
<proteinExistence type="predicted"/>
<dbReference type="STRING" id="6290.A0A0N4W2H7"/>
<dbReference type="InterPro" id="IPR033438">
    <property type="entry name" value="MOLO1"/>
</dbReference>
<reference evidence="1 2" key="2">
    <citation type="submission" date="2018-11" db="EMBL/GenBank/DDBJ databases">
        <authorList>
            <consortium name="Pathogen Informatics"/>
        </authorList>
    </citation>
    <scope>NUCLEOTIDE SEQUENCE [LARGE SCALE GENOMIC DNA]</scope>
    <source>
        <strain evidence="1 2">MHpl1</strain>
    </source>
</reference>
<dbReference type="EMBL" id="UZAF01016158">
    <property type="protein sequence ID" value="VDO22003.1"/>
    <property type="molecule type" value="Genomic_DNA"/>
</dbReference>
<dbReference type="AlphaFoldDB" id="A0A0N4W2H7"/>
<dbReference type="GO" id="GO:0005892">
    <property type="term" value="C:acetylcholine-gated channel complex"/>
    <property type="evidence" value="ECO:0007669"/>
    <property type="project" value="InterPro"/>
</dbReference>
<evidence type="ECO:0000313" key="2">
    <source>
        <dbReference type="Proteomes" id="UP000268014"/>
    </source>
</evidence>
<dbReference type="OrthoDB" id="8062037at2759"/>